<dbReference type="HOGENOM" id="CLU_1001705_0_0_1"/>
<reference evidence="2 3" key="1">
    <citation type="journal article" date="2014" name="Genome Announc.">
        <title>Draft genome sequence of Sclerotinia borealis, a psychrophilic plant pathogenic fungus.</title>
        <authorList>
            <person name="Mardanov A.V."/>
            <person name="Beletsky A.V."/>
            <person name="Kadnikov V.V."/>
            <person name="Ignatov A.N."/>
            <person name="Ravin N.V."/>
        </authorList>
    </citation>
    <scope>NUCLEOTIDE SEQUENCE [LARGE SCALE GENOMIC DNA]</scope>
    <source>
        <strain evidence="3">F-4157</strain>
    </source>
</reference>
<feature type="region of interest" description="Disordered" evidence="1">
    <location>
        <begin position="230"/>
        <end position="264"/>
    </location>
</feature>
<feature type="compositionally biased region" description="Acidic residues" evidence="1">
    <location>
        <begin position="230"/>
        <end position="255"/>
    </location>
</feature>
<sequence length="278" mass="30901">MWSDLGSSNPVNNLTVPRLSVAIPSLSTPQLVGEVEGLITIKKAAYCRRYNKGAIGVIAVDSEIIDEQHQATYTTQIDLRHDTTGSAFNILECRSRREVAVSAANEGGDENGDGDGDGDGKEDGESSGELVFNSSDEVVDMAMSEVIEWSDDFEEEGRKNIESKKGDEDEIKDGMVMEIETMVRIGNGMRMRIRMRITGLLTMCQLEKEKSGIGMGILKRREEVLEFDSEIENKAEDEDEDVDENVNVDEDEDTGEDIKSRDNRESSLTKFLITPYIQ</sequence>
<dbReference type="EMBL" id="AYSA01000098">
    <property type="protein sequence ID" value="ESZ97187.1"/>
    <property type="molecule type" value="Genomic_DNA"/>
</dbReference>
<name>W9CK59_SCLBF</name>
<comment type="caution">
    <text evidence="2">The sequence shown here is derived from an EMBL/GenBank/DDBJ whole genome shotgun (WGS) entry which is preliminary data.</text>
</comment>
<evidence type="ECO:0000256" key="1">
    <source>
        <dbReference type="SAM" id="MobiDB-lite"/>
    </source>
</evidence>
<feature type="compositionally biased region" description="Acidic residues" evidence="1">
    <location>
        <begin position="107"/>
        <end position="117"/>
    </location>
</feature>
<evidence type="ECO:0000313" key="2">
    <source>
        <dbReference type="EMBL" id="ESZ97187.1"/>
    </source>
</evidence>
<organism evidence="2 3">
    <name type="scientific">Sclerotinia borealis (strain F-4128)</name>
    <dbReference type="NCBI Taxonomy" id="1432307"/>
    <lineage>
        <taxon>Eukaryota</taxon>
        <taxon>Fungi</taxon>
        <taxon>Dikarya</taxon>
        <taxon>Ascomycota</taxon>
        <taxon>Pezizomycotina</taxon>
        <taxon>Leotiomycetes</taxon>
        <taxon>Helotiales</taxon>
        <taxon>Sclerotiniaceae</taxon>
        <taxon>Sclerotinia</taxon>
    </lineage>
</organism>
<gene>
    <name evidence="2" type="ORF">SBOR_2443</name>
</gene>
<keyword evidence="3" id="KW-1185">Reference proteome</keyword>
<proteinExistence type="predicted"/>
<dbReference type="Proteomes" id="UP000019487">
    <property type="component" value="Unassembled WGS sequence"/>
</dbReference>
<dbReference type="AlphaFoldDB" id="W9CK59"/>
<protein>
    <submittedName>
        <fullName evidence="2">Uncharacterized protein</fullName>
    </submittedName>
</protein>
<accession>W9CK59</accession>
<feature type="region of interest" description="Disordered" evidence="1">
    <location>
        <begin position="101"/>
        <end position="130"/>
    </location>
</feature>
<evidence type="ECO:0000313" key="3">
    <source>
        <dbReference type="Proteomes" id="UP000019487"/>
    </source>
</evidence>